<feature type="non-terminal residue" evidence="1">
    <location>
        <position position="1"/>
    </location>
</feature>
<reference evidence="1" key="1">
    <citation type="journal article" date="2014" name="Front. Microbiol.">
        <title>High frequency of phylogenetically diverse reductive dehalogenase-homologous genes in deep subseafloor sedimentary metagenomes.</title>
        <authorList>
            <person name="Kawai M."/>
            <person name="Futagami T."/>
            <person name="Toyoda A."/>
            <person name="Takaki Y."/>
            <person name="Nishi S."/>
            <person name="Hori S."/>
            <person name="Arai W."/>
            <person name="Tsubouchi T."/>
            <person name="Morono Y."/>
            <person name="Uchiyama I."/>
            <person name="Ito T."/>
            <person name="Fujiyama A."/>
            <person name="Inagaki F."/>
            <person name="Takami H."/>
        </authorList>
    </citation>
    <scope>NUCLEOTIDE SEQUENCE</scope>
    <source>
        <strain evidence="1">Expedition CK06-06</strain>
    </source>
</reference>
<protein>
    <submittedName>
        <fullName evidence="1">Uncharacterized protein</fullName>
    </submittedName>
</protein>
<dbReference type="AlphaFoldDB" id="X1J7P6"/>
<comment type="caution">
    <text evidence="1">The sequence shown here is derived from an EMBL/GenBank/DDBJ whole genome shotgun (WGS) entry which is preliminary data.</text>
</comment>
<proteinExistence type="predicted"/>
<gene>
    <name evidence="1" type="ORF">S03H2_60611</name>
</gene>
<organism evidence="1">
    <name type="scientific">marine sediment metagenome</name>
    <dbReference type="NCBI Taxonomy" id="412755"/>
    <lineage>
        <taxon>unclassified sequences</taxon>
        <taxon>metagenomes</taxon>
        <taxon>ecological metagenomes</taxon>
    </lineage>
</organism>
<sequence>HLLVSGRVDRVIFSGEIVADNLKMSNKYFVFRTNE</sequence>
<dbReference type="EMBL" id="BARU01039075">
    <property type="protein sequence ID" value="GAH77510.1"/>
    <property type="molecule type" value="Genomic_DNA"/>
</dbReference>
<evidence type="ECO:0000313" key="1">
    <source>
        <dbReference type="EMBL" id="GAH77510.1"/>
    </source>
</evidence>
<name>X1J7P6_9ZZZZ</name>
<accession>X1J7P6</accession>